<gene>
    <name evidence="7" type="ORF">E1301_Tti017160</name>
</gene>
<dbReference type="AlphaFoldDB" id="A0A5A9PIY1"/>
<dbReference type="InterPro" id="IPR023346">
    <property type="entry name" value="Lysozyme-like_dom_sf"/>
</dbReference>
<dbReference type="EC" id="3.2.1.17" evidence="1"/>
<dbReference type="SMART" id="SM00263">
    <property type="entry name" value="LYZ1"/>
    <property type="match status" value="1"/>
</dbReference>
<dbReference type="InterPro" id="IPR019799">
    <property type="entry name" value="Glyco_hydro_22_CS"/>
</dbReference>
<dbReference type="PANTHER" id="PTHR11407">
    <property type="entry name" value="LYSOZYME C"/>
    <property type="match status" value="1"/>
</dbReference>
<keyword evidence="2" id="KW-0081">Bacteriolytic enzyme</keyword>
<keyword evidence="3" id="KW-1015">Disulfide bond</keyword>
<dbReference type="PROSITE" id="PS51348">
    <property type="entry name" value="GLYCOSYL_HYDROL_F22_2"/>
    <property type="match status" value="1"/>
</dbReference>
<evidence type="ECO:0000256" key="4">
    <source>
        <dbReference type="SAM" id="MobiDB-lite"/>
    </source>
</evidence>
<dbReference type="GO" id="GO:0031640">
    <property type="term" value="P:killing of cells of another organism"/>
    <property type="evidence" value="ECO:0007669"/>
    <property type="project" value="UniProtKB-KW"/>
</dbReference>
<accession>A0A5A9PIY1</accession>
<dbReference type="SUPFAM" id="SSF53955">
    <property type="entry name" value="Lysozyme-like"/>
    <property type="match status" value="1"/>
</dbReference>
<dbReference type="GO" id="GO:0042742">
    <property type="term" value="P:defense response to bacterium"/>
    <property type="evidence" value="ECO:0007669"/>
    <property type="project" value="UniProtKB-KW"/>
</dbReference>
<dbReference type="PROSITE" id="PS00128">
    <property type="entry name" value="GLYCOSYL_HYDROL_F22_1"/>
    <property type="match status" value="1"/>
</dbReference>
<evidence type="ECO:0000256" key="5">
    <source>
        <dbReference type="SAM" id="SignalP"/>
    </source>
</evidence>
<dbReference type="PANTHER" id="PTHR11407:SF63">
    <property type="entry name" value="LYSOZYME C"/>
    <property type="match status" value="1"/>
</dbReference>
<feature type="compositionally biased region" description="Basic and acidic residues" evidence="4">
    <location>
        <begin position="95"/>
        <end position="114"/>
    </location>
</feature>
<organism evidence="7 8">
    <name type="scientific">Triplophysa tibetana</name>
    <dbReference type="NCBI Taxonomy" id="1572043"/>
    <lineage>
        <taxon>Eukaryota</taxon>
        <taxon>Metazoa</taxon>
        <taxon>Chordata</taxon>
        <taxon>Craniata</taxon>
        <taxon>Vertebrata</taxon>
        <taxon>Euteleostomi</taxon>
        <taxon>Actinopterygii</taxon>
        <taxon>Neopterygii</taxon>
        <taxon>Teleostei</taxon>
        <taxon>Ostariophysi</taxon>
        <taxon>Cypriniformes</taxon>
        <taxon>Nemacheilidae</taxon>
        <taxon>Triplophysa</taxon>
    </lineage>
</organism>
<dbReference type="Pfam" id="PF00062">
    <property type="entry name" value="Lys"/>
    <property type="match status" value="1"/>
</dbReference>
<keyword evidence="8" id="KW-1185">Reference proteome</keyword>
<evidence type="ECO:0000259" key="6">
    <source>
        <dbReference type="PROSITE" id="PS00128"/>
    </source>
</evidence>
<feature type="domain" description="Glycosyl hydrolases family 22 (GH22)" evidence="6">
    <location>
        <begin position="216"/>
        <end position="234"/>
    </location>
</feature>
<sequence length="267" mass="29490">MESVLSLKMLAVSALVLLVSSMNEGRIVSKCELKTHLEAAQFQVIKAMGNSMTIEHLIARLVCNVENTSAFNTSLITGINIEDLRPPFQSLPPPKESEELTAKEEDDEKMKEEQIIPVQPQKPSKGRPERSIPVGKVISSAVQGGKELFWMWRRDIFPKKSPAESSGSEESYEDSGSGDSSEEELDDVISQNLLGIFQLSDRVACDSGSNRTLNLCLLECSALVDDDITDDVICLKTLVERRGKLMAMLSVKECRSIVPSEYFAECS</sequence>
<dbReference type="Gene3D" id="1.10.530.10">
    <property type="match status" value="2"/>
</dbReference>
<keyword evidence="2" id="KW-0929">Antimicrobial</keyword>
<name>A0A5A9PIY1_9TELE</name>
<proteinExistence type="predicted"/>
<evidence type="ECO:0000256" key="3">
    <source>
        <dbReference type="ARBA" id="ARBA00023157"/>
    </source>
</evidence>
<feature type="compositionally biased region" description="Low complexity" evidence="4">
    <location>
        <begin position="164"/>
        <end position="179"/>
    </location>
</feature>
<evidence type="ECO:0000256" key="1">
    <source>
        <dbReference type="ARBA" id="ARBA00012732"/>
    </source>
</evidence>
<evidence type="ECO:0000313" key="7">
    <source>
        <dbReference type="EMBL" id="KAA0721863.1"/>
    </source>
</evidence>
<evidence type="ECO:0000313" key="8">
    <source>
        <dbReference type="Proteomes" id="UP000324632"/>
    </source>
</evidence>
<feature type="region of interest" description="Disordered" evidence="4">
    <location>
        <begin position="160"/>
        <end position="185"/>
    </location>
</feature>
<feature type="chain" id="PRO_5022846540" description="lysozyme" evidence="5">
    <location>
        <begin position="22"/>
        <end position="267"/>
    </location>
</feature>
<evidence type="ECO:0000256" key="2">
    <source>
        <dbReference type="ARBA" id="ARBA00022638"/>
    </source>
</evidence>
<feature type="signal peptide" evidence="5">
    <location>
        <begin position="1"/>
        <end position="21"/>
    </location>
</feature>
<dbReference type="Proteomes" id="UP000324632">
    <property type="component" value="Chromosome 4"/>
</dbReference>
<reference evidence="7 8" key="1">
    <citation type="journal article" date="2019" name="Mol. Ecol. Resour.">
        <title>Chromosome-level genome assembly of Triplophysa tibetana, a fish adapted to the harsh high-altitude environment of the Tibetan Plateau.</title>
        <authorList>
            <person name="Yang X."/>
            <person name="Liu H."/>
            <person name="Ma Z."/>
            <person name="Zou Y."/>
            <person name="Zou M."/>
            <person name="Mao Y."/>
            <person name="Li X."/>
            <person name="Wang H."/>
            <person name="Chen T."/>
            <person name="Wang W."/>
            <person name="Yang R."/>
        </authorList>
    </citation>
    <scope>NUCLEOTIDE SEQUENCE [LARGE SCALE GENOMIC DNA]</scope>
    <source>
        <strain evidence="7">TTIB1903HZAU</strain>
        <tissue evidence="7">Muscle</tissue>
    </source>
</reference>
<dbReference type="GO" id="GO:0003796">
    <property type="term" value="F:lysozyme activity"/>
    <property type="evidence" value="ECO:0007669"/>
    <property type="project" value="UniProtKB-EC"/>
</dbReference>
<dbReference type="EMBL" id="SOYY01000004">
    <property type="protein sequence ID" value="KAA0721863.1"/>
    <property type="molecule type" value="Genomic_DNA"/>
</dbReference>
<feature type="region of interest" description="Disordered" evidence="4">
    <location>
        <begin position="86"/>
        <end position="133"/>
    </location>
</feature>
<comment type="caution">
    <text evidence="7">The sequence shown here is derived from an EMBL/GenBank/DDBJ whole genome shotgun (WGS) entry which is preliminary data.</text>
</comment>
<protein>
    <recommendedName>
        <fullName evidence="1">lysozyme</fullName>
        <ecNumber evidence="1">3.2.1.17</ecNumber>
    </recommendedName>
</protein>
<keyword evidence="5" id="KW-0732">Signal</keyword>
<dbReference type="InterPro" id="IPR001916">
    <property type="entry name" value="Glyco_hydro_22"/>
</dbReference>